<dbReference type="PANTHER" id="PTHR43591:SF24">
    <property type="entry name" value="2-METHOXY-6-POLYPRENYL-1,4-BENZOQUINOL METHYLASE, MITOCHONDRIAL"/>
    <property type="match status" value="1"/>
</dbReference>
<dbReference type="Gene3D" id="3.40.50.150">
    <property type="entry name" value="Vaccinia Virus protein VP39"/>
    <property type="match status" value="1"/>
</dbReference>
<dbReference type="CDD" id="cd02440">
    <property type="entry name" value="AdoMet_MTases"/>
    <property type="match status" value="1"/>
</dbReference>
<gene>
    <name evidence="2" type="ORF">ACFONJ_15870</name>
</gene>
<comment type="caution">
    <text evidence="2">The sequence shown here is derived from an EMBL/GenBank/DDBJ whole genome shotgun (WGS) entry which is preliminary data.</text>
</comment>
<dbReference type="GO" id="GO:0032259">
    <property type="term" value="P:methylation"/>
    <property type="evidence" value="ECO:0007669"/>
    <property type="project" value="UniProtKB-KW"/>
</dbReference>
<dbReference type="EC" id="2.1.1.-" evidence="2"/>
<sequence>MIERIATYWDDRSESWRKEKEEAWSRPETEKWLDFFKSVRNRTKGNKALEVGTATGYFAHIMTLAGFEVIGVDLSPQMIEAAKQVSETLQISVEYDVMDAHSLQLEDNTFDLVFTRLMTWTVPDLETCYLEMERVLKPGGILLNFDADFGKTVFSTDRHDECPSGAIQEVNDIKSELEISKHERPAKDIEVLQTIGFSSVNIDMNAQNHILGLPEETEGLFMLEATKK</sequence>
<dbReference type="InterPro" id="IPR029063">
    <property type="entry name" value="SAM-dependent_MTases_sf"/>
</dbReference>
<name>A0ABV7Y0I8_9FLAO</name>
<dbReference type="Proteomes" id="UP001595735">
    <property type="component" value="Unassembled WGS sequence"/>
</dbReference>
<dbReference type="PANTHER" id="PTHR43591">
    <property type="entry name" value="METHYLTRANSFERASE"/>
    <property type="match status" value="1"/>
</dbReference>
<proteinExistence type="predicted"/>
<dbReference type="EMBL" id="JBHRYO010000002">
    <property type="protein sequence ID" value="MFC3757455.1"/>
    <property type="molecule type" value="Genomic_DNA"/>
</dbReference>
<organism evidence="2 3">
    <name type="scientific">Chryseobacterium tructae</name>
    <dbReference type="NCBI Taxonomy" id="1037380"/>
    <lineage>
        <taxon>Bacteria</taxon>
        <taxon>Pseudomonadati</taxon>
        <taxon>Bacteroidota</taxon>
        <taxon>Flavobacteriia</taxon>
        <taxon>Flavobacteriales</taxon>
        <taxon>Weeksellaceae</taxon>
        <taxon>Chryseobacterium group</taxon>
        <taxon>Chryseobacterium</taxon>
    </lineage>
</organism>
<protein>
    <submittedName>
        <fullName evidence="2">Class I SAM-dependent methyltransferase</fullName>
        <ecNumber evidence="2">2.1.1.-</ecNumber>
    </submittedName>
</protein>
<dbReference type="RefSeq" id="WP_378170419.1">
    <property type="nucleotide sequence ID" value="NZ_JBHRYO010000002.1"/>
</dbReference>
<keyword evidence="3" id="KW-1185">Reference proteome</keyword>
<dbReference type="GO" id="GO:0008168">
    <property type="term" value="F:methyltransferase activity"/>
    <property type="evidence" value="ECO:0007669"/>
    <property type="project" value="UniProtKB-KW"/>
</dbReference>
<evidence type="ECO:0000259" key="1">
    <source>
        <dbReference type="Pfam" id="PF08241"/>
    </source>
</evidence>
<dbReference type="Pfam" id="PF08241">
    <property type="entry name" value="Methyltransf_11"/>
    <property type="match status" value="1"/>
</dbReference>
<dbReference type="SUPFAM" id="SSF53335">
    <property type="entry name" value="S-adenosyl-L-methionine-dependent methyltransferases"/>
    <property type="match status" value="1"/>
</dbReference>
<evidence type="ECO:0000313" key="3">
    <source>
        <dbReference type="Proteomes" id="UP001595735"/>
    </source>
</evidence>
<dbReference type="InterPro" id="IPR013216">
    <property type="entry name" value="Methyltransf_11"/>
</dbReference>
<evidence type="ECO:0000313" key="2">
    <source>
        <dbReference type="EMBL" id="MFC3757455.1"/>
    </source>
</evidence>
<keyword evidence="2" id="KW-0489">Methyltransferase</keyword>
<accession>A0ABV7Y0I8</accession>
<feature type="domain" description="Methyltransferase type 11" evidence="1">
    <location>
        <begin position="49"/>
        <end position="143"/>
    </location>
</feature>
<keyword evidence="2" id="KW-0808">Transferase</keyword>
<reference evidence="3" key="1">
    <citation type="journal article" date="2019" name="Int. J. Syst. Evol. Microbiol.">
        <title>The Global Catalogue of Microorganisms (GCM) 10K type strain sequencing project: providing services to taxonomists for standard genome sequencing and annotation.</title>
        <authorList>
            <consortium name="The Broad Institute Genomics Platform"/>
            <consortium name="The Broad Institute Genome Sequencing Center for Infectious Disease"/>
            <person name="Wu L."/>
            <person name="Ma J."/>
        </authorList>
    </citation>
    <scope>NUCLEOTIDE SEQUENCE [LARGE SCALE GENOMIC DNA]</scope>
    <source>
        <strain evidence="3">CECT 7798</strain>
    </source>
</reference>